<feature type="domain" description="EcxA zinc-binding" evidence="2">
    <location>
        <begin position="599"/>
        <end position="747"/>
    </location>
</feature>
<sequence length="1343" mass="151626">MKNKNYLLTSLILAGLVASCAKERELDTVYKAPEIMSKSAINTDAEFLYVPTSQGVPRFTKAMAPFVQGNEKIIKFKLEEEGIVAYEMEKNESFADNTLNNRPILTIPVTYKSYRCAENADKECTNREEENTELEWFQKDQIIPDFEKVKVLEADSVGLPENNDTCFSLQGTKLVDYEVTNTDLHFEIEKTYKFSNTPSCINELWYSSGSEYDKFLEGLDDNGAFNTRVFFSFAKLDTIASKNYKSIDYPVEEHSTFGFFKTKERKKNAFGQTERFYKLNRWNPKKQVVDYYLSNEFKKKENKYLKDATIYAFDRMNRILEDNKVNLRLKLHMPADKSPGNLRNTMVVLIEDIASTLLGYGPTVANPRTGEIVKGHVNMYKGSLESIAPSAYDSIVFLEKQLKKEAMNNAAIAQSLVAPTKKATANKMLQKFAKNKLSPEKLSPEKLAETIKLVLSSGAKEDAHGHDHGHNHGHVQGISHSNVSAAAAGLKDFKASIDKRLSADYQALVLGKINGELNEFTREMKNNLEIKELLHKNSVYTTDMVNFQALGKISVDEINTVAGIRDQRGNLKDWIQLEESQQRKLIKILARHAYIPTLVHEIGHNLGLRHNFRGSLDAANFYNEEERAKLGITSGSVFSSIMDYSYSSLNELSTFGKYDIAALKFGYNREVEVLDKPGGKVRNISLERQGVDGQSTVEISVNSVENRVQYKFCTDEDVNMYADCNRFDEGSNELEMTKHYAAKYKEYYQWRNMKNRSKNFNDRIGTWRYYLGTYYTLLDLRQAHETWQFYKSYLAGFNLDHLMTNKCGPQDQIDPAFCNTISEVVDANDVATTTLIEILKTPDLTCDLNYFLVDNTTEESVFSHRVATKLSEATQYKSYPLANGKGEYRATSCFDRNAFGDIVNNRESIMEVVEACNAQLGEEVCSDDKLGLRVAIVGQVGKLHNDVDAADRDGERLETDDIEIRGNWMDKVLAMEILTNRDRLTSAGESIHASFTDMPKYKDEIKNIIDHLALNKTLKDPLMAEDENGVKYHMPFDTDLHAKTKVPTIKRFLQQFIPFPDSKEFDIAPVLLKTAAINSYESEHDAETISQYVARSEFFDSIVVRRNNIASSSIGFGPAVVMTANVHNFQYGATARNKLAQESIARINGLTTARKDQIEAVMRDLSKPVATEETPAAEEVPAAEAQEVATAEEGQEETTEEEVAEEVVSEKAAEEAAQEIIEISAEVRNNVAAIAAIKRHMAIFNKPINEFVAIISANDGTPQGQADTQAKVAAFRERVGAETFNTVNQVLAMFNQYASLDVRYAQLATVDLYDLDFVLSSEEQRKEILEKEVDLIWSLPIVE</sequence>
<dbReference type="eggNOG" id="ENOG502ZASZ">
    <property type="taxonomic scope" value="Bacteria"/>
</dbReference>
<dbReference type="RefSeq" id="WP_014244456.1">
    <property type="nucleotide sequence ID" value="NC_016620.1"/>
</dbReference>
<evidence type="ECO:0000313" key="4">
    <source>
        <dbReference type="Proteomes" id="UP000008963"/>
    </source>
</evidence>
<dbReference type="STRING" id="862908.BMS_1855"/>
<dbReference type="SUPFAM" id="SSF55486">
    <property type="entry name" value="Metalloproteases ('zincins'), catalytic domain"/>
    <property type="match status" value="1"/>
</dbReference>
<dbReference type="Pfam" id="PF16313">
    <property type="entry name" value="DUF4953"/>
    <property type="match status" value="1"/>
</dbReference>
<dbReference type="OrthoDB" id="5287178at2"/>
<dbReference type="Gene3D" id="3.40.390.10">
    <property type="entry name" value="Collagenase (Catalytic Domain)"/>
    <property type="match status" value="1"/>
</dbReference>
<evidence type="ECO:0000313" key="3">
    <source>
        <dbReference type="EMBL" id="CBW26675.1"/>
    </source>
</evidence>
<organism evidence="3 4">
    <name type="scientific">Halobacteriovorax marinus (strain ATCC BAA-682 / DSM 15412 / SJ)</name>
    <name type="common">Bacteriovorax marinus</name>
    <dbReference type="NCBI Taxonomy" id="862908"/>
    <lineage>
        <taxon>Bacteria</taxon>
        <taxon>Pseudomonadati</taxon>
        <taxon>Bdellovibrionota</taxon>
        <taxon>Bacteriovoracia</taxon>
        <taxon>Bacteriovoracales</taxon>
        <taxon>Halobacteriovoraceae</taxon>
        <taxon>Halobacteriovorax</taxon>
    </lineage>
</organism>
<dbReference type="KEGG" id="bmx:BMS_1855"/>
<reference evidence="4" key="1">
    <citation type="journal article" date="2013" name="ISME J.">
        <title>A small predatory core genome in the divergent marine Bacteriovorax marinus SJ and the terrestrial Bdellovibrio bacteriovorus.</title>
        <authorList>
            <person name="Crossman L.C."/>
            <person name="Chen H."/>
            <person name="Cerdeno-Tarraga A.M."/>
            <person name="Brooks K."/>
            <person name="Quail M.A."/>
            <person name="Pineiro S.A."/>
            <person name="Hobley L."/>
            <person name="Sockett R.E."/>
            <person name="Bentley S.D."/>
            <person name="Parkhill J."/>
            <person name="Williams H.N."/>
            <person name="Stine O.C."/>
        </authorList>
    </citation>
    <scope>NUCLEOTIDE SEQUENCE [LARGE SCALE GENOMIC DNA]</scope>
    <source>
        <strain evidence="4">ATCC BAA-682 / DSM 15412 / SJ</strain>
    </source>
</reference>
<feature type="region of interest" description="Disordered" evidence="1">
    <location>
        <begin position="1167"/>
        <end position="1202"/>
    </location>
</feature>
<dbReference type="PANTHER" id="PTHR38478">
    <property type="entry name" value="PEPTIDASE M1A AND M12B"/>
    <property type="match status" value="1"/>
</dbReference>
<dbReference type="PANTHER" id="PTHR38478:SF1">
    <property type="entry name" value="ZINC DEPENDENT METALLOPROTEASE DOMAIN LIPOPROTEIN"/>
    <property type="match status" value="1"/>
</dbReference>
<dbReference type="PATRIC" id="fig|862908.3.peg.1760"/>
<dbReference type="GO" id="GO:0008237">
    <property type="term" value="F:metallopeptidase activity"/>
    <property type="evidence" value="ECO:0007669"/>
    <property type="project" value="InterPro"/>
</dbReference>
<proteinExistence type="predicted"/>
<name>E1X215_HALMS</name>
<dbReference type="InterPro" id="IPR032534">
    <property type="entry name" value="EcxA_zinc-bd"/>
</dbReference>
<gene>
    <name evidence="3" type="ordered locus">BMS_1855</name>
</gene>
<dbReference type="InterPro" id="IPR024079">
    <property type="entry name" value="MetalloPept_cat_dom_sf"/>
</dbReference>
<feature type="compositionally biased region" description="Acidic residues" evidence="1">
    <location>
        <begin position="1193"/>
        <end position="1202"/>
    </location>
</feature>
<dbReference type="PROSITE" id="PS51257">
    <property type="entry name" value="PROKAR_LIPOPROTEIN"/>
    <property type="match status" value="1"/>
</dbReference>
<dbReference type="Proteomes" id="UP000008963">
    <property type="component" value="Chromosome"/>
</dbReference>
<evidence type="ECO:0000259" key="2">
    <source>
        <dbReference type="Pfam" id="PF16313"/>
    </source>
</evidence>
<evidence type="ECO:0000256" key="1">
    <source>
        <dbReference type="SAM" id="MobiDB-lite"/>
    </source>
</evidence>
<feature type="compositionally biased region" description="Low complexity" evidence="1">
    <location>
        <begin position="1168"/>
        <end position="1192"/>
    </location>
</feature>
<keyword evidence="4" id="KW-1185">Reference proteome</keyword>
<accession>E1X215</accession>
<protein>
    <recommendedName>
        <fullName evidence="2">EcxA zinc-binding domain-containing protein</fullName>
    </recommendedName>
</protein>
<dbReference type="EMBL" id="FQ312005">
    <property type="protein sequence ID" value="CBW26675.1"/>
    <property type="molecule type" value="Genomic_DNA"/>
</dbReference>
<dbReference type="HOGENOM" id="CLU_008633_0_0_7"/>